<dbReference type="InterPro" id="IPR016035">
    <property type="entry name" value="Acyl_Trfase/lysoPLipase"/>
</dbReference>
<dbReference type="InterPro" id="IPR020841">
    <property type="entry name" value="PKS_Beta-ketoAc_synthase_dom"/>
</dbReference>
<dbReference type="InterPro" id="IPR014030">
    <property type="entry name" value="Ketoacyl_synth_N"/>
</dbReference>
<dbReference type="PROSITE" id="PS50075">
    <property type="entry name" value="CARRIER"/>
    <property type="match status" value="1"/>
</dbReference>
<evidence type="ECO:0000313" key="8">
    <source>
        <dbReference type="EMBL" id="GIM82501.1"/>
    </source>
</evidence>
<reference evidence="8" key="1">
    <citation type="submission" date="2021-03" db="EMBL/GenBank/DDBJ databases">
        <title>Whole genome shotgun sequence of Actinoplanes consettensis NBRC 14913.</title>
        <authorList>
            <person name="Komaki H."/>
            <person name="Tamura T."/>
        </authorList>
    </citation>
    <scope>NUCLEOTIDE SEQUENCE</scope>
    <source>
        <strain evidence="8">NBRC 14913</strain>
    </source>
</reference>
<dbReference type="Gene3D" id="3.10.129.110">
    <property type="entry name" value="Polyketide synthase dehydratase"/>
    <property type="match status" value="1"/>
</dbReference>
<dbReference type="InterPro" id="IPR036291">
    <property type="entry name" value="NAD(P)-bd_dom_sf"/>
</dbReference>
<dbReference type="Pfam" id="PF16197">
    <property type="entry name" value="KAsynt_C_assoc"/>
    <property type="match status" value="1"/>
</dbReference>
<evidence type="ECO:0000259" key="6">
    <source>
        <dbReference type="PROSITE" id="PS52004"/>
    </source>
</evidence>
<dbReference type="InterPro" id="IPR042104">
    <property type="entry name" value="PKS_dehydratase_sf"/>
</dbReference>
<feature type="domain" description="Carrier" evidence="5">
    <location>
        <begin position="1647"/>
        <end position="1724"/>
    </location>
</feature>
<evidence type="ECO:0000313" key="9">
    <source>
        <dbReference type="Proteomes" id="UP000680865"/>
    </source>
</evidence>
<dbReference type="InterPro" id="IPR057326">
    <property type="entry name" value="KR_dom"/>
</dbReference>
<dbReference type="PROSITE" id="PS52004">
    <property type="entry name" value="KS3_2"/>
    <property type="match status" value="1"/>
</dbReference>
<dbReference type="InterPro" id="IPR020806">
    <property type="entry name" value="PKS_PP-bd"/>
</dbReference>
<feature type="active site" description="Proton acceptor; for dehydratase activity" evidence="4">
    <location>
        <position position="929"/>
    </location>
</feature>
<dbReference type="Pfam" id="PF00698">
    <property type="entry name" value="Acyl_transf_1"/>
    <property type="match status" value="1"/>
</dbReference>
<dbReference type="Pfam" id="PF08659">
    <property type="entry name" value="KR"/>
    <property type="match status" value="1"/>
</dbReference>
<dbReference type="Gene3D" id="3.30.70.3290">
    <property type="match status" value="1"/>
</dbReference>
<evidence type="ECO:0000256" key="3">
    <source>
        <dbReference type="ARBA" id="ARBA00022679"/>
    </source>
</evidence>
<dbReference type="GO" id="GO:0004315">
    <property type="term" value="F:3-oxoacyl-[acyl-carrier-protein] synthase activity"/>
    <property type="evidence" value="ECO:0007669"/>
    <property type="project" value="InterPro"/>
</dbReference>
<dbReference type="InterPro" id="IPR036736">
    <property type="entry name" value="ACP-like_sf"/>
</dbReference>
<dbReference type="InterPro" id="IPR049552">
    <property type="entry name" value="PKS_DH_N"/>
</dbReference>
<dbReference type="Pfam" id="PF21089">
    <property type="entry name" value="PKS_DH_N"/>
    <property type="match status" value="1"/>
</dbReference>
<dbReference type="GO" id="GO:0031177">
    <property type="term" value="F:phosphopantetheine binding"/>
    <property type="evidence" value="ECO:0007669"/>
    <property type="project" value="InterPro"/>
</dbReference>
<dbReference type="InterPro" id="IPR020807">
    <property type="entry name" value="PKS_DH"/>
</dbReference>
<keyword evidence="9" id="KW-1185">Reference proteome</keyword>
<gene>
    <name evidence="8" type="primary">ppsA_2</name>
    <name evidence="8" type="ORF">Aco04nite_81950</name>
</gene>
<dbReference type="SUPFAM" id="SSF52151">
    <property type="entry name" value="FabD/lysophospholipase-like"/>
    <property type="match status" value="1"/>
</dbReference>
<dbReference type="SMART" id="SM01294">
    <property type="entry name" value="PKS_PP_betabranch"/>
    <property type="match status" value="1"/>
</dbReference>
<dbReference type="SMART" id="SM00827">
    <property type="entry name" value="PKS_AT"/>
    <property type="match status" value="1"/>
</dbReference>
<dbReference type="InterPro" id="IPR013968">
    <property type="entry name" value="PKS_KR"/>
</dbReference>
<dbReference type="SMART" id="SM00823">
    <property type="entry name" value="PKS_PP"/>
    <property type="match status" value="1"/>
</dbReference>
<evidence type="ECO:0000256" key="2">
    <source>
        <dbReference type="ARBA" id="ARBA00022553"/>
    </source>
</evidence>
<evidence type="ECO:0000259" key="7">
    <source>
        <dbReference type="PROSITE" id="PS52019"/>
    </source>
</evidence>
<dbReference type="Gene3D" id="3.40.50.720">
    <property type="entry name" value="NAD(P)-binding Rossmann-like Domain"/>
    <property type="match status" value="1"/>
</dbReference>
<dbReference type="PROSITE" id="PS52019">
    <property type="entry name" value="PKS_MFAS_DH"/>
    <property type="match status" value="1"/>
</dbReference>
<dbReference type="SMART" id="SM00825">
    <property type="entry name" value="PKS_KS"/>
    <property type="match status" value="1"/>
</dbReference>
<proteinExistence type="predicted"/>
<dbReference type="Pfam" id="PF00109">
    <property type="entry name" value="ketoacyl-synt"/>
    <property type="match status" value="1"/>
</dbReference>
<dbReference type="GO" id="GO:0044550">
    <property type="term" value="P:secondary metabolite biosynthetic process"/>
    <property type="evidence" value="ECO:0007669"/>
    <property type="project" value="TreeGrafter"/>
</dbReference>
<dbReference type="InterPro" id="IPR016036">
    <property type="entry name" value="Malonyl_transacylase_ACP-bd"/>
</dbReference>
<dbReference type="CDD" id="cd08955">
    <property type="entry name" value="KR_2_FAS_SDR_x"/>
    <property type="match status" value="1"/>
</dbReference>
<dbReference type="InterPro" id="IPR032821">
    <property type="entry name" value="PKS_assoc"/>
</dbReference>
<accession>A0A919VWH2</accession>
<dbReference type="Gene3D" id="1.10.1200.10">
    <property type="entry name" value="ACP-like"/>
    <property type="match status" value="1"/>
</dbReference>
<dbReference type="CDD" id="cd00833">
    <property type="entry name" value="PKS"/>
    <property type="match status" value="1"/>
</dbReference>
<dbReference type="InterPro" id="IPR014031">
    <property type="entry name" value="Ketoacyl_synth_C"/>
</dbReference>
<dbReference type="InterPro" id="IPR006162">
    <property type="entry name" value="Ppantetheine_attach_site"/>
</dbReference>
<dbReference type="PANTHER" id="PTHR43775">
    <property type="entry name" value="FATTY ACID SYNTHASE"/>
    <property type="match status" value="1"/>
</dbReference>
<dbReference type="PANTHER" id="PTHR43775:SF37">
    <property type="entry name" value="SI:DKEY-61P9.11"/>
    <property type="match status" value="1"/>
</dbReference>
<name>A0A919VWH2_9ACTN</name>
<dbReference type="Gene3D" id="3.40.366.10">
    <property type="entry name" value="Malonyl-Coenzyme A Acyl Carrier Protein, domain 2"/>
    <property type="match status" value="1"/>
</dbReference>
<dbReference type="InterPro" id="IPR018201">
    <property type="entry name" value="Ketoacyl_synth_AS"/>
</dbReference>
<feature type="region of interest" description="C-terminal hotdog fold" evidence="4">
    <location>
        <begin position="1028"/>
        <end position="1160"/>
    </location>
</feature>
<dbReference type="InterPro" id="IPR009081">
    <property type="entry name" value="PP-bd_ACP"/>
</dbReference>
<organism evidence="8 9">
    <name type="scientific">Winogradskya consettensis</name>
    <dbReference type="NCBI Taxonomy" id="113560"/>
    <lineage>
        <taxon>Bacteria</taxon>
        <taxon>Bacillati</taxon>
        <taxon>Actinomycetota</taxon>
        <taxon>Actinomycetes</taxon>
        <taxon>Micromonosporales</taxon>
        <taxon>Micromonosporaceae</taxon>
        <taxon>Winogradskya</taxon>
    </lineage>
</organism>
<feature type="active site" description="Proton donor; for dehydratase activity" evidence="4">
    <location>
        <position position="1084"/>
    </location>
</feature>
<keyword evidence="2" id="KW-0597">Phosphoprotein</keyword>
<dbReference type="FunFam" id="3.40.47.10:FF:000019">
    <property type="entry name" value="Polyketide synthase type I"/>
    <property type="match status" value="1"/>
</dbReference>
<dbReference type="InterPro" id="IPR050091">
    <property type="entry name" value="PKS_NRPS_Biosynth_Enz"/>
</dbReference>
<sequence>MNVLEPIAIVGMACRFSGGVDSLPKFWELLRSGGDTVGDLPAGRWDWYAEQSPEHHAAVRGATTRGAYLEDVRGFDADFFEITPREAELMDPQQRIVLELAWEALEHAGVPPHAISGTDAGVFMGVGADDYGRRLLEDLPHIEAWTGIGGAYCAVANRISYLLNLRGPSMAVDTACSSSLVAIHLAAQALRAGECPLAIVGGVLVMAAPGLSLVLDAAGATAPDGRSKSFDAAADGYGRGEGAGVVVLKRLRDAQRDGDRVLAVVRGSAVHQDGRTNGIMAPNGQAQAHLMRRAYEAARIDPGSVQYVEAHGTGTRAGDPLEAAAMTEVFGAGRPAGSPCLIGSVKPNIGHLEAGAGIAGMIKAVLALQHAEIPPSIITDPSPAISWENSGLRVADRLTPWPAGTGPRRAGVSAYGYGGTLAHVILEQAQEPVAPRGRVTAGKEQTAAGLALYPISGAGEAAVRQYADRLAGHLDAGGFTPVDVAHTLSRRRTHLPHRAVVVADDSEDLALRLREVAASGPGAIIGGVLPSAAQGLVWVFSGHGSQWVGMGTELLDTDPAFTAVIDELEPWYAQELGLSLRAAITADTEHPVDVTQPMIFAMQTALAAYWQSHGVRPDAVIGHSVGEIAAAVTADVLSLEEGARLVCRRSLLLRRVIGRGAMAMVNLTAEDLDRRLQGRTDLAVAVVASTTSTVVSGDVGAVRDAVGQWRAEGLEVRPIASDVAFHGPQMDPLLDELEAAVATLEPRSPAVVLYTTALEDPRSAEPRTGRYWAANLRGRVQFAQAVAAAVKDGYRLFAEISPHPVVEHSINEMLAELGVEDACVTHSTRRRQPEQRTLLTNLGVLYCHGARVDWAAHHPYGQLMDLPSTVWQHRSYWAQEHARASGATWPHDPAGHTLLGRRIGVHANTPAHVWTTRLDRDTRPYPGSHPVRGVEIVPAAVLLTTFLAAAGQSGGPADLSSVSLRIPVSLTMPRDLQVVVQDRTVRLATRIAQEDGDDRGWLTHTTAVIEARTGFETGPVVVTGDDDLEPLPPAFVEERLAELGVAAMGFPWRVTDIRRDARSILATIDACDPALRDTWACVLDAALSIASVSFAGPPILRMPAHIDHVSLADSAPARARIQARVTGEATVDVVITDVHGIVAGRLTGLRYGAIDREEDAVADPRRLVHEISWSTLEPTVTATAPPELVLVAPGSAMLTRLTTTLADAAIPFRVVATAEDLDTTDLTAGHAVVVVPGPGQDGDVAGTATRSAWILTRCAQRLADARHAVPARLWCVTEGVKESTDEAALAFATLWGLGRIIGGEHPEFWGGIIDVDASPLDALALTTIITSAGREDVVAVRDGHSRVPRLRRLEGRPVRPAFVCRPGGTYLITGGLGALGLEVASWLASRGARRLVLAGRHGLPPRDRWETITDARTAERVAAVRALERLGVTVVVVAVDIADRQEVAARLSPQSLGLPQICGVVHAAGVVDNRMLGSLDEPTLRRVLRPKVSGALVLHEMFPPGSVEFFVLFSSSGQLLGLPGQAAYAAGNAFLDSLAQHRRGHGDDRVVSFGWTSWHGLGMSTSSAAIDAELEARGTADITADEAFGAWELADRHDLGYAAVLRTLAPQAGGRMLPLLSGLSTGVPVAADEATVADPWAGLSGQPLHDFFVQAVRIHVAAETHLPVVDLDARRPLMEMGLDSVMTVRVRRGLERQFRIPLPATLFWDRPTIEAVASLLVEVVAGDVWPC</sequence>
<feature type="domain" description="PKS/mFAS DH" evidence="7">
    <location>
        <begin position="896"/>
        <end position="1160"/>
    </location>
</feature>
<dbReference type="GO" id="GO:0004312">
    <property type="term" value="F:fatty acid synthase activity"/>
    <property type="evidence" value="ECO:0007669"/>
    <property type="project" value="TreeGrafter"/>
</dbReference>
<dbReference type="InterPro" id="IPR049900">
    <property type="entry name" value="PKS_mFAS_DH"/>
</dbReference>
<dbReference type="SMART" id="SM00826">
    <property type="entry name" value="PKS_DH"/>
    <property type="match status" value="1"/>
</dbReference>
<feature type="domain" description="Ketosynthase family 3 (KS3)" evidence="6">
    <location>
        <begin position="4"/>
        <end position="428"/>
    </location>
</feature>
<dbReference type="InterPro" id="IPR016039">
    <property type="entry name" value="Thiolase-like"/>
</dbReference>
<dbReference type="Pfam" id="PF02801">
    <property type="entry name" value="Ketoacyl-synt_C"/>
    <property type="match status" value="1"/>
</dbReference>
<comment type="caution">
    <text evidence="8">The sequence shown here is derived from an EMBL/GenBank/DDBJ whole genome shotgun (WGS) entry which is preliminary data.</text>
</comment>
<dbReference type="Pfam" id="PF00550">
    <property type="entry name" value="PP-binding"/>
    <property type="match status" value="1"/>
</dbReference>
<evidence type="ECO:0000259" key="5">
    <source>
        <dbReference type="PROSITE" id="PS50075"/>
    </source>
</evidence>
<dbReference type="SMART" id="SM00822">
    <property type="entry name" value="PKS_KR"/>
    <property type="match status" value="1"/>
</dbReference>
<keyword evidence="1" id="KW-0596">Phosphopantetheine</keyword>
<evidence type="ECO:0000256" key="4">
    <source>
        <dbReference type="PROSITE-ProRule" id="PRU01363"/>
    </source>
</evidence>
<dbReference type="SUPFAM" id="SSF51735">
    <property type="entry name" value="NAD(P)-binding Rossmann-fold domains"/>
    <property type="match status" value="2"/>
</dbReference>
<dbReference type="Proteomes" id="UP000680865">
    <property type="component" value="Unassembled WGS sequence"/>
</dbReference>
<dbReference type="InterPro" id="IPR014043">
    <property type="entry name" value="Acyl_transferase_dom"/>
</dbReference>
<feature type="region of interest" description="N-terminal hotdog fold" evidence="4">
    <location>
        <begin position="896"/>
        <end position="1016"/>
    </location>
</feature>
<dbReference type="GO" id="GO:0050641">
    <property type="term" value="F:6-methylsalicylic acid synthase activity"/>
    <property type="evidence" value="ECO:0007669"/>
    <property type="project" value="UniProtKB-EC"/>
</dbReference>
<dbReference type="Gene3D" id="3.40.47.10">
    <property type="match status" value="1"/>
</dbReference>
<keyword evidence="3" id="KW-0808">Transferase</keyword>
<dbReference type="SUPFAM" id="SSF47336">
    <property type="entry name" value="ACP-like"/>
    <property type="match status" value="1"/>
</dbReference>
<protein>
    <submittedName>
        <fullName evidence="8">Phthiocerol synthesis polyketide synthase type I PpsA</fullName>
    </submittedName>
</protein>
<evidence type="ECO:0000256" key="1">
    <source>
        <dbReference type="ARBA" id="ARBA00022450"/>
    </source>
</evidence>
<dbReference type="PROSITE" id="PS00606">
    <property type="entry name" value="KS3_1"/>
    <property type="match status" value="1"/>
</dbReference>
<dbReference type="SUPFAM" id="SSF53901">
    <property type="entry name" value="Thiolase-like"/>
    <property type="match status" value="1"/>
</dbReference>
<dbReference type="SUPFAM" id="SSF55048">
    <property type="entry name" value="Probable ACP-binding domain of malonyl-CoA ACP transacylase"/>
    <property type="match status" value="1"/>
</dbReference>
<dbReference type="GO" id="GO:0006633">
    <property type="term" value="P:fatty acid biosynthetic process"/>
    <property type="evidence" value="ECO:0007669"/>
    <property type="project" value="InterPro"/>
</dbReference>
<dbReference type="PROSITE" id="PS00012">
    <property type="entry name" value="PHOSPHOPANTETHEINE"/>
    <property type="match status" value="1"/>
</dbReference>
<dbReference type="EMBL" id="BOQP01000051">
    <property type="protein sequence ID" value="GIM82501.1"/>
    <property type="molecule type" value="Genomic_DNA"/>
</dbReference>
<dbReference type="InterPro" id="IPR001227">
    <property type="entry name" value="Ac_transferase_dom_sf"/>
</dbReference>
<dbReference type="RefSeq" id="WP_213002564.1">
    <property type="nucleotide sequence ID" value="NZ_BAAATW010000002.1"/>
</dbReference>